<dbReference type="CDD" id="cd05235">
    <property type="entry name" value="SDR_e1"/>
    <property type="match status" value="1"/>
</dbReference>
<accession>A0A852Z5P9</accession>
<dbReference type="PANTHER" id="PTHR44845:SF6">
    <property type="entry name" value="BETA-ALANINE-ACTIVATING ENZYME"/>
    <property type="match status" value="1"/>
</dbReference>
<dbReference type="InterPro" id="IPR020845">
    <property type="entry name" value="AMP-binding_CS"/>
</dbReference>
<dbReference type="Gene3D" id="3.40.50.720">
    <property type="entry name" value="NAD(P)-binding Rossmann-like Domain"/>
    <property type="match status" value="1"/>
</dbReference>
<dbReference type="InterPro" id="IPR010080">
    <property type="entry name" value="Thioester_reductase-like_dom"/>
</dbReference>
<organism evidence="4 5">
    <name type="scientific">Actinopolyspora biskrensis</name>
    <dbReference type="NCBI Taxonomy" id="1470178"/>
    <lineage>
        <taxon>Bacteria</taxon>
        <taxon>Bacillati</taxon>
        <taxon>Actinomycetota</taxon>
        <taxon>Actinomycetes</taxon>
        <taxon>Actinopolysporales</taxon>
        <taxon>Actinopolysporaceae</taxon>
        <taxon>Actinopolyspora</taxon>
    </lineage>
</organism>
<evidence type="ECO:0000256" key="2">
    <source>
        <dbReference type="ARBA" id="ARBA00022553"/>
    </source>
</evidence>
<dbReference type="RefSeq" id="WP_179534190.1">
    <property type="nucleotide sequence ID" value="NZ_JACBYW010000001.1"/>
</dbReference>
<name>A0A852Z5P9_9ACTN</name>
<dbReference type="InterPro" id="IPR010071">
    <property type="entry name" value="AA_adenyl_dom"/>
</dbReference>
<dbReference type="Pfam" id="PF13193">
    <property type="entry name" value="AMP-binding_C"/>
    <property type="match status" value="1"/>
</dbReference>
<dbReference type="Gene3D" id="3.40.50.980">
    <property type="match status" value="2"/>
</dbReference>
<dbReference type="PROSITE" id="PS50075">
    <property type="entry name" value="CARRIER"/>
    <property type="match status" value="1"/>
</dbReference>
<dbReference type="Gene3D" id="3.30.300.30">
    <property type="match status" value="1"/>
</dbReference>
<dbReference type="Pfam" id="PF00501">
    <property type="entry name" value="AMP-binding"/>
    <property type="match status" value="1"/>
</dbReference>
<dbReference type="InterPro" id="IPR025110">
    <property type="entry name" value="AMP-bd_C"/>
</dbReference>
<reference evidence="4 5" key="1">
    <citation type="submission" date="2020-07" db="EMBL/GenBank/DDBJ databases">
        <title>Genomic Encyclopedia of Type Strains, Phase III (KMG-III): the genomes of soil and plant-associated and newly described type strains.</title>
        <authorList>
            <person name="Whitman W."/>
        </authorList>
    </citation>
    <scope>NUCLEOTIDE SEQUENCE [LARGE SCALE GENOMIC DNA]</scope>
    <source>
        <strain evidence="4 5">CECT 8576</strain>
    </source>
</reference>
<dbReference type="EMBL" id="JACBYW010000001">
    <property type="protein sequence ID" value="NYH77707.1"/>
    <property type="molecule type" value="Genomic_DNA"/>
</dbReference>
<dbReference type="SUPFAM" id="SSF47336">
    <property type="entry name" value="ACP-like"/>
    <property type="match status" value="1"/>
</dbReference>
<evidence type="ECO:0000259" key="3">
    <source>
        <dbReference type="PROSITE" id="PS50075"/>
    </source>
</evidence>
<proteinExistence type="predicted"/>
<dbReference type="InterPro" id="IPR045851">
    <property type="entry name" value="AMP-bd_C_sf"/>
</dbReference>
<dbReference type="Gene3D" id="1.10.1200.10">
    <property type="entry name" value="ACP-like"/>
    <property type="match status" value="1"/>
</dbReference>
<keyword evidence="2" id="KW-0597">Phosphoprotein</keyword>
<dbReference type="PANTHER" id="PTHR44845">
    <property type="entry name" value="CARRIER DOMAIN-CONTAINING PROTEIN"/>
    <property type="match status" value="1"/>
</dbReference>
<dbReference type="CDD" id="cd12117">
    <property type="entry name" value="A_NRPS_Srf_like"/>
    <property type="match status" value="1"/>
</dbReference>
<dbReference type="InterPro" id="IPR009081">
    <property type="entry name" value="PP-bd_ACP"/>
</dbReference>
<dbReference type="SUPFAM" id="SSF51735">
    <property type="entry name" value="NAD(P)-binding Rossmann-fold domains"/>
    <property type="match status" value="1"/>
</dbReference>
<dbReference type="Pfam" id="PF00550">
    <property type="entry name" value="PP-binding"/>
    <property type="match status" value="1"/>
</dbReference>
<protein>
    <submittedName>
        <fullName evidence="4">Amino acid adenylation domain-containing protein/thioester reductase-like protein</fullName>
    </submittedName>
</protein>
<dbReference type="InterPro" id="IPR036291">
    <property type="entry name" value="NAD(P)-bd_dom_sf"/>
</dbReference>
<dbReference type="PROSITE" id="PS00455">
    <property type="entry name" value="AMP_BINDING"/>
    <property type="match status" value="1"/>
</dbReference>
<evidence type="ECO:0000256" key="1">
    <source>
        <dbReference type="ARBA" id="ARBA00022450"/>
    </source>
</evidence>
<dbReference type="InterPro" id="IPR013120">
    <property type="entry name" value="FAR_NAD-bd"/>
</dbReference>
<sequence length="1027" mass="112727">MTIEASSTLENRVAEWNTTATDYPREALIHHLFEEQARARPQATAVGSGEDALTYGGLDTAANALAAKLVSAGVRPGDLVGVLIKSSAEAVAGIMAVLKAGAAYVPLDPDHPDERLRSMCEQVGIRVVLTTRATHPRIGPDRIAAPVRLDDTAPEPPDTPERSATDLAYVIFTSGSSGQPKAVAVPHRGAVRLVRGTDHVGFGTEDTVLSTINLCFDISCWEIFGALLNGSRLVFVSTETLLSPDALAALVESERATVTFLSTGVFHEVAPRRPGMFGPLRYLLVGGEAMNPNVARKVLDQAPPTHFINGYGPTENSVISTLYELRRLDEDAETVPIGRPVSNSTAYVLRPDLGLADIGEEGELCVGGDGVATGYYGAPELTRERFVPDPFSEDPGALLYRTGDRARWRADGVLEYLGRNDRQVKIRGFRVELGEIESTLAVHPAVDQAVVEAHRSGSGDRHVVAWVASARNENSGQEDELAERVRSYARDRLPLFMVPDAVRVVESFPLTPSGKVDRSRLPDPDHRHVEIRTPPETETERVVASIWCELLELPAVDREDDFFALGGRSLHTTRMVVRLEEHWDIPAAHGRFLIRCLLSSPTLREFARHVDELPAGTAPVANETVDFWAETRLDPALRFDAPPVENRNDPGTVLLTGATGFLGAFLVDRLVRHTRATVFCLTRAEDDQDARTRIAANMRRYGLSFDNVRHRVVPVVGDLARPALGVGERFDELAERIDLVVHNGSHVNFVFPYSNMRGANVGGSHEVIRLATTRRLKPVHYVSSITTIVGNGVAGVPHVSEDAPPAHPEKLSMGYQETKWVAEWLFRRASERGLPVSTHRPYEITGTSHEGIWNTETMMCALFRTIAETGVAPDVALPLDFVPVDVAAEALVHLITHEPPRGHVYHLTNPNDARLGLLVERLRARGYPVRKVPYDHWVTEMAELAATEPDHPLAPFIPVFADSANTGDMSVKEMYFADTFPTFGRENLTRALADSEVAFPPVDERLLDLYLDQFETSGFLNPALKQR</sequence>
<dbReference type="AlphaFoldDB" id="A0A852Z5P9"/>
<dbReference type="FunFam" id="3.40.50.12780:FF:000012">
    <property type="entry name" value="Non-ribosomal peptide synthetase"/>
    <property type="match status" value="1"/>
</dbReference>
<keyword evidence="5" id="KW-1185">Reference proteome</keyword>
<evidence type="ECO:0000313" key="4">
    <source>
        <dbReference type="EMBL" id="NYH77707.1"/>
    </source>
</evidence>
<dbReference type="Pfam" id="PF07993">
    <property type="entry name" value="NAD_binding_4"/>
    <property type="match status" value="1"/>
</dbReference>
<keyword evidence="1" id="KW-0596">Phosphopantetheine</keyword>
<evidence type="ECO:0000313" key="5">
    <source>
        <dbReference type="Proteomes" id="UP000548304"/>
    </source>
</evidence>
<dbReference type="NCBIfam" id="TIGR01746">
    <property type="entry name" value="Thioester-redct"/>
    <property type="match status" value="1"/>
</dbReference>
<dbReference type="FunFam" id="3.40.50.980:FF:000001">
    <property type="entry name" value="Non-ribosomal peptide synthetase"/>
    <property type="match status" value="1"/>
</dbReference>
<feature type="domain" description="Carrier" evidence="3">
    <location>
        <begin position="534"/>
        <end position="614"/>
    </location>
</feature>
<dbReference type="Proteomes" id="UP000548304">
    <property type="component" value="Unassembled WGS sequence"/>
</dbReference>
<dbReference type="InterPro" id="IPR036736">
    <property type="entry name" value="ACP-like_sf"/>
</dbReference>
<gene>
    <name evidence="4" type="ORF">FHR84_001021</name>
</gene>
<dbReference type="Gene3D" id="2.30.38.10">
    <property type="entry name" value="Luciferase, Domain 3"/>
    <property type="match status" value="1"/>
</dbReference>
<dbReference type="NCBIfam" id="TIGR01733">
    <property type="entry name" value="AA-adenyl-dom"/>
    <property type="match status" value="1"/>
</dbReference>
<comment type="caution">
    <text evidence="4">The sequence shown here is derived from an EMBL/GenBank/DDBJ whole genome shotgun (WGS) entry which is preliminary data.</text>
</comment>
<dbReference type="InterPro" id="IPR000873">
    <property type="entry name" value="AMP-dep_synth/lig_dom"/>
</dbReference>
<dbReference type="SUPFAM" id="SSF56801">
    <property type="entry name" value="Acetyl-CoA synthetase-like"/>
    <property type="match status" value="1"/>
</dbReference>